<dbReference type="InterPro" id="IPR009057">
    <property type="entry name" value="Homeodomain-like_sf"/>
</dbReference>
<dbReference type="Pfam" id="PF01527">
    <property type="entry name" value="HTH_Tnp_1"/>
    <property type="match status" value="1"/>
</dbReference>
<proteinExistence type="predicted"/>
<gene>
    <name evidence="1" type="ORF">GCM10023217_34750</name>
</gene>
<accession>A0ABP8ZKP7</accession>
<sequence length="106" mass="12199">MPRPSKYPQELRDRATRMAIDARKDPETRVGAIRRIAEQLDVHPEALRTWVNRVESGQAETPGVATVSDIERVRQLEKENRELRRANDILKAASAFFAAELDRPHR</sequence>
<dbReference type="InterPro" id="IPR036388">
    <property type="entry name" value="WH-like_DNA-bd_sf"/>
</dbReference>
<dbReference type="SUPFAM" id="SSF46689">
    <property type="entry name" value="Homeodomain-like"/>
    <property type="match status" value="1"/>
</dbReference>
<evidence type="ECO:0000313" key="2">
    <source>
        <dbReference type="Proteomes" id="UP001500822"/>
    </source>
</evidence>
<comment type="caution">
    <text evidence="1">The sequence shown here is derived from an EMBL/GenBank/DDBJ whole genome shotgun (WGS) entry which is preliminary data.</text>
</comment>
<dbReference type="EMBL" id="BAABIE010000033">
    <property type="protein sequence ID" value="GAA4759378.1"/>
    <property type="molecule type" value="Genomic_DNA"/>
</dbReference>
<name>A0ABP8ZKP7_9ACTN</name>
<dbReference type="Proteomes" id="UP001500822">
    <property type="component" value="Unassembled WGS sequence"/>
</dbReference>
<dbReference type="InterPro" id="IPR002514">
    <property type="entry name" value="Transposase_8"/>
</dbReference>
<dbReference type="Gene3D" id="1.10.10.10">
    <property type="entry name" value="Winged helix-like DNA-binding domain superfamily/Winged helix DNA-binding domain"/>
    <property type="match status" value="1"/>
</dbReference>
<evidence type="ECO:0000313" key="1">
    <source>
        <dbReference type="EMBL" id="GAA4759378.1"/>
    </source>
</evidence>
<protein>
    <submittedName>
        <fullName evidence="1">Transposase</fullName>
    </submittedName>
</protein>
<reference evidence="2" key="1">
    <citation type="journal article" date="2019" name="Int. J. Syst. Evol. Microbiol.">
        <title>The Global Catalogue of Microorganisms (GCM) 10K type strain sequencing project: providing services to taxonomists for standard genome sequencing and annotation.</title>
        <authorList>
            <consortium name="The Broad Institute Genomics Platform"/>
            <consortium name="The Broad Institute Genome Sequencing Center for Infectious Disease"/>
            <person name="Wu L."/>
            <person name="Ma J."/>
        </authorList>
    </citation>
    <scope>NUCLEOTIDE SEQUENCE [LARGE SCALE GENOMIC DNA]</scope>
    <source>
        <strain evidence="2">JCM 18077</strain>
    </source>
</reference>
<keyword evidence="2" id="KW-1185">Reference proteome</keyword>
<organism evidence="1 2">
    <name type="scientific">Gordonia alkaliphila</name>
    <dbReference type="NCBI Taxonomy" id="1053547"/>
    <lineage>
        <taxon>Bacteria</taxon>
        <taxon>Bacillati</taxon>
        <taxon>Actinomycetota</taxon>
        <taxon>Actinomycetes</taxon>
        <taxon>Mycobacteriales</taxon>
        <taxon>Gordoniaceae</taxon>
        <taxon>Gordonia</taxon>
    </lineage>
</organism>